<dbReference type="InterPro" id="IPR011989">
    <property type="entry name" value="ARM-like"/>
</dbReference>
<dbReference type="RefSeq" id="XP_025551578.1">
    <property type="nucleotide sequence ID" value="XM_025696988.1"/>
</dbReference>
<dbReference type="InterPro" id="IPR007111">
    <property type="entry name" value="NACHT_NTPase"/>
</dbReference>
<evidence type="ECO:0000259" key="1">
    <source>
        <dbReference type="PROSITE" id="PS50837"/>
    </source>
</evidence>
<dbReference type="Proteomes" id="UP000248961">
    <property type="component" value="Unassembled WGS sequence"/>
</dbReference>
<dbReference type="STRING" id="1450537.A0A395I1J6"/>
<evidence type="ECO:0000313" key="3">
    <source>
        <dbReference type="Proteomes" id="UP000248961"/>
    </source>
</evidence>
<dbReference type="GeneID" id="37201277"/>
<dbReference type="Pfam" id="PF23238">
    <property type="entry name" value="DUF7068"/>
    <property type="match status" value="1"/>
</dbReference>
<feature type="domain" description="NACHT" evidence="1">
    <location>
        <begin position="529"/>
        <end position="656"/>
    </location>
</feature>
<dbReference type="Gene3D" id="1.25.10.10">
    <property type="entry name" value="Leucine-rich Repeat Variant"/>
    <property type="match status" value="2"/>
</dbReference>
<dbReference type="Pfam" id="PF05729">
    <property type="entry name" value="NACHT"/>
    <property type="match status" value="1"/>
</dbReference>
<accession>A0A395I1J6</accession>
<dbReference type="InterPro" id="IPR055496">
    <property type="entry name" value="DUF7068"/>
</dbReference>
<name>A0A395I1J6_ASPHC</name>
<dbReference type="PANTHER" id="PTHR46312">
    <property type="entry name" value="NACHT DOMAIN-CONTAINING PROTEIN"/>
    <property type="match status" value="1"/>
</dbReference>
<dbReference type="InterPro" id="IPR027417">
    <property type="entry name" value="P-loop_NTPase"/>
</dbReference>
<dbReference type="EMBL" id="KZ824283">
    <property type="protein sequence ID" value="RAL12424.1"/>
    <property type="molecule type" value="Genomic_DNA"/>
</dbReference>
<dbReference type="VEuPathDB" id="FungiDB:BO97DRAFT_424511"/>
<dbReference type="SUPFAM" id="SSF52540">
    <property type="entry name" value="P-loop containing nucleoside triphosphate hydrolases"/>
    <property type="match status" value="1"/>
</dbReference>
<gene>
    <name evidence="2" type="ORF">BO97DRAFT_424511</name>
</gene>
<dbReference type="Pfam" id="PF23948">
    <property type="entry name" value="ARM_5"/>
    <property type="match status" value="1"/>
</dbReference>
<dbReference type="OrthoDB" id="427518at2759"/>
<sequence>MAPPLHYPSRPKDVDEILSRLTNPACDKKEKAALQALVSSMIDRFRDQGRPSHYFEASRLSPATTERQYNQLTQVFAHAIVNNADKGTALDQDLLPSFVHILHSRPEGYPRHGPFAAVDGLRKRLDWADRENALTAQYILCHSLGALLDVAVDIKASEVDKESLRDPLLKQLRRLKDKDEPRLAQAAAYAFEALQGVSDNQGPWDIFWNTSGTVLALAAKTAGAVSAMNPEKLLEAGPNLMELLEWFKKIYGEGREMVEAMKNMDQVFVENIQRLPKQRIWYGVLRYTGLLIAAEGSSFDTLNHILAKVPCGDNWQFWCGLYAQLEQSYLRGDEQTKEKIISLTHTTLSLPSLRKSEAKEPHVQHWINLISETFGHGNWKKSSPKAHRSFPLCFLKKKTREPQLNKPFDPITTETTSAGLLTDAWCSCKEAQRFYADAALVGHYLQQNRLKILRLSNDILDIGNCYINLGIVEASSEPQSQEYTKCSLRERLKIEAPPQGKAIELGELFNTRELRSHKSSCDGQQGIPKRILIRGRAGIGKTTLCKKIVHDFINGKLPSWQFERVLWIPLRKLKENPSIENFLRREVWSTHAEKEHFLGVLLETIFDPADNRTLLLLDGYDEIVSEKTPSGDLVKSQQVLDLLNQPNVIITSRPHANFDSLIEAFDLELETVGFRPDQVNSYVDRVVNGNGENKQSAIEITNFINSHWLIKSLLQIPIQLDALCFAWNDRFNSNTMRTMTELYQAIEVKLWKRDMMPLTKLSENQVNNIYLRSQIEHEIPDHIDLVQKLAFSGLYNGIAEFTRDHLRELYTQLPGMAGKSDNMLNDLSFLRTSHFAENDRYRTYYFIHMTFQEFFAAHYFAHSWINDTQLYCVEMKSAELHGLNLTDFVHREKYNARYNIMWRFVAGLLSSQSQEMLVQFIQVLDSEPRDLLAAAHPGIMMYCFNELSPTPPNPALQRIKRRMEDGLYDLLTARVVPDRQDALDALYLLLNDEDAKVREHSARALQSRKTLPRKVLNSLAFRMIKDEDTKVREAAFKTLVKQYVGQDQPHEQQGILDLLRRRLNDEDVEARRSSVKILGSQKTFPPSILDSLAHRMIADKDISIRSAAMEAWGIHASRSENIVDSVIPFLADGNPHIRSAAIRFIAAQPIPYHHMQYLVSKLEGGDLSEHEIVLDIFSRYSRHSKLCNGILEAWGKHASRSENIVGSVISFLDDGNPHIRSAAIRFIASQPISDHYIQYLVLKLKGGDLSQQRIVLDIFSRYSRHSKLCNEILEELVAFCGHADEQNATGALGILRRYRNLSEDILESLIPLLQRSVEIESSIWEVFASQSTFPECATKPCTAMLSGSDDHSLVSFVSCAWKSDCVLPDDILELVSLHLPDSDVGVTYGVAILLRQHRRLTPKILEILISFLRSPLKDVVSSAESALRKHAEFFDMLPDVDYEIWKTLFTLWFDFSLRQFWSCILLENELIITTPERSHTIELSTPLQKQTVLKAATAAQAEILGVSGRVREEDPDE</sequence>
<protein>
    <submittedName>
        <fullName evidence="2">ARM repeat-containing protein</fullName>
    </submittedName>
</protein>
<reference evidence="2 3" key="1">
    <citation type="submission" date="2018-02" db="EMBL/GenBank/DDBJ databases">
        <title>The genomes of Aspergillus section Nigri reveals drivers in fungal speciation.</title>
        <authorList>
            <consortium name="DOE Joint Genome Institute"/>
            <person name="Vesth T.C."/>
            <person name="Nybo J."/>
            <person name="Theobald S."/>
            <person name="Brandl J."/>
            <person name="Frisvad J.C."/>
            <person name="Nielsen K.F."/>
            <person name="Lyhne E.K."/>
            <person name="Kogle M.E."/>
            <person name="Kuo A."/>
            <person name="Riley R."/>
            <person name="Clum A."/>
            <person name="Nolan M."/>
            <person name="Lipzen A."/>
            <person name="Salamov A."/>
            <person name="Henrissat B."/>
            <person name="Wiebenga A."/>
            <person name="De vries R.P."/>
            <person name="Grigoriev I.V."/>
            <person name="Mortensen U.H."/>
            <person name="Andersen M.R."/>
            <person name="Baker S.E."/>
        </authorList>
    </citation>
    <scope>NUCLEOTIDE SEQUENCE [LARGE SCALE GENOMIC DNA]</scope>
    <source>
        <strain evidence="2 3">CBS 101889</strain>
    </source>
</reference>
<keyword evidence="3" id="KW-1185">Reference proteome</keyword>
<dbReference type="Gene3D" id="3.40.50.300">
    <property type="entry name" value="P-loop containing nucleotide triphosphate hydrolases"/>
    <property type="match status" value="1"/>
</dbReference>
<dbReference type="PROSITE" id="PS50837">
    <property type="entry name" value="NACHT"/>
    <property type="match status" value="1"/>
</dbReference>
<organism evidence="2 3">
    <name type="scientific">Aspergillus homomorphus (strain CBS 101889)</name>
    <dbReference type="NCBI Taxonomy" id="1450537"/>
    <lineage>
        <taxon>Eukaryota</taxon>
        <taxon>Fungi</taxon>
        <taxon>Dikarya</taxon>
        <taxon>Ascomycota</taxon>
        <taxon>Pezizomycotina</taxon>
        <taxon>Eurotiomycetes</taxon>
        <taxon>Eurotiomycetidae</taxon>
        <taxon>Eurotiales</taxon>
        <taxon>Aspergillaceae</taxon>
        <taxon>Aspergillus</taxon>
        <taxon>Aspergillus subgen. Circumdati</taxon>
    </lineage>
</organism>
<dbReference type="PANTHER" id="PTHR46312:SF2">
    <property type="entry name" value="NUCLEOTIDE-BINDING OLIGOMERIZATION DOMAIN-CONTAINING PROTEIN 2-LIKE"/>
    <property type="match status" value="1"/>
</dbReference>
<dbReference type="InterPro" id="IPR016024">
    <property type="entry name" value="ARM-type_fold"/>
</dbReference>
<evidence type="ECO:0000313" key="2">
    <source>
        <dbReference type="EMBL" id="RAL12424.1"/>
    </source>
</evidence>
<proteinExistence type="predicted"/>
<dbReference type="SUPFAM" id="SSF48371">
    <property type="entry name" value="ARM repeat"/>
    <property type="match status" value="1"/>
</dbReference>
<dbReference type="InterPro" id="IPR056251">
    <property type="entry name" value="Arm_rpt_dom"/>
</dbReference>